<dbReference type="InterPro" id="IPR025652">
    <property type="entry name" value="TesB_C"/>
</dbReference>
<dbReference type="Proteomes" id="UP000663882">
    <property type="component" value="Unassembled WGS sequence"/>
</dbReference>
<dbReference type="InterPro" id="IPR049450">
    <property type="entry name" value="ACOT8-like_C"/>
</dbReference>
<evidence type="ECO:0000259" key="5">
    <source>
        <dbReference type="Pfam" id="PF20789"/>
    </source>
</evidence>
<dbReference type="Pfam" id="PF02551">
    <property type="entry name" value="Acyl_CoA_thio"/>
    <property type="match status" value="1"/>
</dbReference>
<dbReference type="InterPro" id="IPR042171">
    <property type="entry name" value="Acyl-CoA_hotdog"/>
</dbReference>
<dbReference type="EMBL" id="CAJOAX010001279">
    <property type="protein sequence ID" value="CAF3701934.1"/>
    <property type="molecule type" value="Genomic_DNA"/>
</dbReference>
<evidence type="ECO:0000259" key="4">
    <source>
        <dbReference type="Pfam" id="PF13622"/>
    </source>
</evidence>
<dbReference type="InterPro" id="IPR029069">
    <property type="entry name" value="HotDog_dom_sf"/>
</dbReference>
<dbReference type="GO" id="GO:0047617">
    <property type="term" value="F:fatty acyl-CoA hydrolase activity"/>
    <property type="evidence" value="ECO:0007669"/>
    <property type="project" value="InterPro"/>
</dbReference>
<feature type="domain" description="Acyl-CoA thioesterase-like C-terminal" evidence="5">
    <location>
        <begin position="316"/>
        <end position="358"/>
    </location>
</feature>
<name>A0A818UKL9_9BILA</name>
<dbReference type="EMBL" id="CAJNOO010000047">
    <property type="protein sequence ID" value="CAF0768748.1"/>
    <property type="molecule type" value="Genomic_DNA"/>
</dbReference>
<evidence type="ECO:0000259" key="3">
    <source>
        <dbReference type="Pfam" id="PF02551"/>
    </source>
</evidence>
<sequence>MTIHFKFVTSSLLKYRSIFNIIIHRRLSSKQPTLYETLKVIESSTGVFIQPADSLFVFPTRTSVFGGQLIGSAVYAAQKTLTKDFPLHSLHSYFLTAADNSSDIIYTVTRLRDGQSFETRSVTARQDNRIVFECSMNFHRKEKGNMEHQLPMPHADLTPPEKLLSMHDHFQNLLDDKRLKPELKPLVERALEMPARIDIRYCHQRDLLQPEPVWPPREFVWIKSLDPLPDYSHIHRSAVAYCSDRVLLNSAFLPYAANPYHHRIRMQASLDHSMWFHDDFLFDTTNENNLIEENVLSKPVRRSSDIPSIPSKVLVRADDWLLYELECPIHMNNRAWTFGRIWTRNGRLIVTCAQEGVIRCH</sequence>
<dbReference type="PANTHER" id="PTHR11066:SF34">
    <property type="entry name" value="ACYL-COENZYME A THIOESTERASE 8"/>
    <property type="match status" value="1"/>
</dbReference>
<organism evidence="7 8">
    <name type="scientific">Rotaria sordida</name>
    <dbReference type="NCBI Taxonomy" id="392033"/>
    <lineage>
        <taxon>Eukaryota</taxon>
        <taxon>Metazoa</taxon>
        <taxon>Spiralia</taxon>
        <taxon>Gnathifera</taxon>
        <taxon>Rotifera</taxon>
        <taxon>Eurotatoria</taxon>
        <taxon>Bdelloidea</taxon>
        <taxon>Philodinida</taxon>
        <taxon>Philodinidae</taxon>
        <taxon>Rotaria</taxon>
    </lineage>
</organism>
<dbReference type="InterPro" id="IPR049449">
    <property type="entry name" value="TesB_ACOT8-like_N"/>
</dbReference>
<dbReference type="GO" id="GO:0009062">
    <property type="term" value="P:fatty acid catabolic process"/>
    <property type="evidence" value="ECO:0007669"/>
    <property type="project" value="TreeGrafter"/>
</dbReference>
<reference evidence="7" key="1">
    <citation type="submission" date="2021-02" db="EMBL/GenBank/DDBJ databases">
        <authorList>
            <person name="Nowell W R."/>
        </authorList>
    </citation>
    <scope>NUCLEOTIDE SEQUENCE</scope>
</reference>
<evidence type="ECO:0000256" key="2">
    <source>
        <dbReference type="ARBA" id="ARBA00022801"/>
    </source>
</evidence>
<evidence type="ECO:0000313" key="7">
    <source>
        <dbReference type="EMBL" id="CAF3701934.1"/>
    </source>
</evidence>
<dbReference type="PANTHER" id="PTHR11066">
    <property type="entry name" value="ACYL-COA THIOESTERASE"/>
    <property type="match status" value="1"/>
</dbReference>
<protein>
    <submittedName>
        <fullName evidence="7">Uncharacterized protein</fullName>
    </submittedName>
</protein>
<dbReference type="InterPro" id="IPR003703">
    <property type="entry name" value="Acyl_CoA_thio"/>
</dbReference>
<dbReference type="CDD" id="cd03445">
    <property type="entry name" value="Thioesterase_II_repeat2"/>
    <property type="match status" value="1"/>
</dbReference>
<dbReference type="GO" id="GO:0005782">
    <property type="term" value="C:peroxisomal matrix"/>
    <property type="evidence" value="ECO:0007669"/>
    <property type="project" value="UniProtKB-SubCell"/>
</dbReference>
<evidence type="ECO:0000256" key="1">
    <source>
        <dbReference type="ARBA" id="ARBA00006538"/>
    </source>
</evidence>
<dbReference type="CDD" id="cd03444">
    <property type="entry name" value="Thioesterase_II_repeat1"/>
    <property type="match status" value="1"/>
</dbReference>
<proteinExistence type="inferred from homology"/>
<dbReference type="Proteomes" id="UP000663823">
    <property type="component" value="Unassembled WGS sequence"/>
</dbReference>
<comment type="similarity">
    <text evidence="1">Belongs to the C/M/P thioester hydrolase family.</text>
</comment>
<keyword evidence="2" id="KW-0378">Hydrolase</keyword>
<evidence type="ECO:0000313" key="8">
    <source>
        <dbReference type="Proteomes" id="UP000663823"/>
    </source>
</evidence>
<dbReference type="SUPFAM" id="SSF54637">
    <property type="entry name" value="Thioesterase/thiol ester dehydrase-isomerase"/>
    <property type="match status" value="2"/>
</dbReference>
<dbReference type="Gene3D" id="2.40.160.210">
    <property type="entry name" value="Acyl-CoA thioesterase, double hotdog domain"/>
    <property type="match status" value="1"/>
</dbReference>
<dbReference type="GO" id="GO:0006637">
    <property type="term" value="P:acyl-CoA metabolic process"/>
    <property type="evidence" value="ECO:0007669"/>
    <property type="project" value="InterPro"/>
</dbReference>
<dbReference type="OrthoDB" id="68328at2759"/>
<comment type="caution">
    <text evidence="7">The sequence shown here is derived from an EMBL/GenBank/DDBJ whole genome shotgun (WGS) entry which is preliminary data.</text>
</comment>
<dbReference type="AlphaFoldDB" id="A0A818UKL9"/>
<gene>
    <name evidence="7" type="ORF">OTI717_LOCUS12589</name>
    <name evidence="6" type="ORF">RFH988_LOCUS2249</name>
</gene>
<dbReference type="Pfam" id="PF20789">
    <property type="entry name" value="4HBT_3C"/>
    <property type="match status" value="1"/>
</dbReference>
<evidence type="ECO:0000313" key="6">
    <source>
        <dbReference type="EMBL" id="CAF0768748.1"/>
    </source>
</evidence>
<feature type="domain" description="Acyl-CoA thioesterase-like N-terminal HotDog" evidence="4">
    <location>
        <begin position="61"/>
        <end position="138"/>
    </location>
</feature>
<dbReference type="Pfam" id="PF13622">
    <property type="entry name" value="4HBT_3"/>
    <property type="match status" value="1"/>
</dbReference>
<feature type="domain" description="Acyl-CoA thioesterase 2 C-terminal" evidence="3">
    <location>
        <begin position="219"/>
        <end position="284"/>
    </location>
</feature>
<accession>A0A818UKL9</accession>